<evidence type="ECO:0008006" key="4">
    <source>
        <dbReference type="Google" id="ProtNLM"/>
    </source>
</evidence>
<comment type="caution">
    <text evidence="2">The sequence shown here is derived from an EMBL/GenBank/DDBJ whole genome shotgun (WGS) entry which is preliminary data.</text>
</comment>
<gene>
    <name evidence="2" type="ORF">GCM10010449_81960</name>
</gene>
<dbReference type="RefSeq" id="WP_344530444.1">
    <property type="nucleotide sequence ID" value="NZ_BAAAUG010000219.1"/>
</dbReference>
<proteinExistence type="predicted"/>
<organism evidence="2 3">
    <name type="scientific">Streptomyces rectiviolaceus</name>
    <dbReference type="NCBI Taxonomy" id="332591"/>
    <lineage>
        <taxon>Bacteria</taxon>
        <taxon>Bacillati</taxon>
        <taxon>Actinomycetota</taxon>
        <taxon>Actinomycetes</taxon>
        <taxon>Kitasatosporales</taxon>
        <taxon>Streptomycetaceae</taxon>
        <taxon>Streptomyces</taxon>
    </lineage>
</organism>
<feature type="region of interest" description="Disordered" evidence="1">
    <location>
        <begin position="162"/>
        <end position="199"/>
    </location>
</feature>
<accession>A0ABP6NKE1</accession>
<sequence>MAEVFLRRLTRWQAEQQREAVADVYVEAYEGDAGAEYRDRQGFLRVFENAVQRPDFDMVVADAAGLVGCLYGYRAPRTGDWWEGFRGVLPPEVEERTASGRVFLLTELMVVPAYRRQGVSDRLRTLLLMRHATDLVVAVIKRDDDLGREVLRSWGWTKLGEFDPGGPGSSAAPHRRGETEAPTPDGLVWEGWMRPPTSR</sequence>
<protein>
    <recommendedName>
        <fullName evidence="4">N-acetyltransferase domain-containing protein</fullName>
    </recommendedName>
</protein>
<dbReference type="InterPro" id="IPR016181">
    <property type="entry name" value="Acyl_CoA_acyltransferase"/>
</dbReference>
<evidence type="ECO:0000256" key="1">
    <source>
        <dbReference type="SAM" id="MobiDB-lite"/>
    </source>
</evidence>
<dbReference type="EMBL" id="BAAAUG010000219">
    <property type="protein sequence ID" value="GAA3151226.1"/>
    <property type="molecule type" value="Genomic_DNA"/>
</dbReference>
<evidence type="ECO:0000313" key="2">
    <source>
        <dbReference type="EMBL" id="GAA3151226.1"/>
    </source>
</evidence>
<evidence type="ECO:0000313" key="3">
    <source>
        <dbReference type="Proteomes" id="UP001501637"/>
    </source>
</evidence>
<dbReference type="Gene3D" id="3.40.630.30">
    <property type="match status" value="1"/>
</dbReference>
<dbReference type="Proteomes" id="UP001501637">
    <property type="component" value="Unassembled WGS sequence"/>
</dbReference>
<keyword evidence="3" id="KW-1185">Reference proteome</keyword>
<dbReference type="SUPFAM" id="SSF55729">
    <property type="entry name" value="Acyl-CoA N-acyltransferases (Nat)"/>
    <property type="match status" value="1"/>
</dbReference>
<reference evidence="3" key="1">
    <citation type="journal article" date="2019" name="Int. J. Syst. Evol. Microbiol.">
        <title>The Global Catalogue of Microorganisms (GCM) 10K type strain sequencing project: providing services to taxonomists for standard genome sequencing and annotation.</title>
        <authorList>
            <consortium name="The Broad Institute Genomics Platform"/>
            <consortium name="The Broad Institute Genome Sequencing Center for Infectious Disease"/>
            <person name="Wu L."/>
            <person name="Ma J."/>
        </authorList>
    </citation>
    <scope>NUCLEOTIDE SEQUENCE [LARGE SCALE GENOMIC DNA]</scope>
    <source>
        <strain evidence="3">JCM 9092</strain>
    </source>
</reference>
<name>A0ABP6NKE1_9ACTN</name>